<dbReference type="RefSeq" id="WP_208339512.1">
    <property type="nucleotide sequence ID" value="NZ_CAWQFN010000550.1"/>
</dbReference>
<name>A0AAP5I406_9CYAN</name>
<comment type="caution">
    <text evidence="2">The sequence shown here is derived from an EMBL/GenBank/DDBJ whole genome shotgun (WGS) entry which is preliminary data.</text>
</comment>
<dbReference type="InterPro" id="IPR010093">
    <property type="entry name" value="SinI_DNA-bd"/>
</dbReference>
<dbReference type="InterPro" id="IPR041657">
    <property type="entry name" value="HTH_17"/>
</dbReference>
<dbReference type="Pfam" id="PF12728">
    <property type="entry name" value="HTH_17"/>
    <property type="match status" value="1"/>
</dbReference>
<proteinExistence type="predicted"/>
<dbReference type="EMBL" id="JAALHA020000001">
    <property type="protein sequence ID" value="MDR9893364.1"/>
    <property type="molecule type" value="Genomic_DNA"/>
</dbReference>
<feature type="domain" description="Helix-turn-helix" evidence="1">
    <location>
        <begin position="76"/>
        <end position="123"/>
    </location>
</feature>
<reference evidence="3" key="1">
    <citation type="journal article" date="2021" name="Science">
        <title>Hunting the eagle killer: A cyanobacterial neurotoxin causes vacuolar myelinopathy.</title>
        <authorList>
            <person name="Breinlinger S."/>
            <person name="Phillips T.J."/>
            <person name="Haram B.N."/>
            <person name="Mares J."/>
            <person name="Martinez Yerena J.A."/>
            <person name="Hrouzek P."/>
            <person name="Sobotka R."/>
            <person name="Henderson W.M."/>
            <person name="Schmieder P."/>
            <person name="Williams S.M."/>
            <person name="Lauderdale J.D."/>
            <person name="Wilde H.D."/>
            <person name="Gerrin W."/>
            <person name="Kust A."/>
            <person name="Washington J.W."/>
            <person name="Wagner C."/>
            <person name="Geier B."/>
            <person name="Liebeke M."/>
            <person name="Enke H."/>
            <person name="Niedermeyer T.H.J."/>
            <person name="Wilde S.B."/>
        </authorList>
    </citation>
    <scope>NUCLEOTIDE SEQUENCE [LARGE SCALE GENOMIC DNA]</scope>
    <source>
        <strain evidence="3">Thurmond2011</strain>
    </source>
</reference>
<protein>
    <submittedName>
        <fullName evidence="2">Helix-turn-helix domain-containing protein</fullName>
    </submittedName>
</protein>
<gene>
    <name evidence="2" type="ORF">G7B40_002020</name>
</gene>
<organism evidence="2 3">
    <name type="scientific">Aetokthonos hydrillicola Thurmond2011</name>
    <dbReference type="NCBI Taxonomy" id="2712845"/>
    <lineage>
        <taxon>Bacteria</taxon>
        <taxon>Bacillati</taxon>
        <taxon>Cyanobacteriota</taxon>
        <taxon>Cyanophyceae</taxon>
        <taxon>Nostocales</taxon>
        <taxon>Hapalosiphonaceae</taxon>
        <taxon>Aetokthonos</taxon>
    </lineage>
</organism>
<dbReference type="GO" id="GO:0003677">
    <property type="term" value="F:DNA binding"/>
    <property type="evidence" value="ECO:0007669"/>
    <property type="project" value="InterPro"/>
</dbReference>
<dbReference type="Proteomes" id="UP000667802">
    <property type="component" value="Unassembled WGS sequence"/>
</dbReference>
<evidence type="ECO:0000313" key="2">
    <source>
        <dbReference type="EMBL" id="MDR9893364.1"/>
    </source>
</evidence>
<accession>A0AAP5I406</accession>
<evidence type="ECO:0000259" key="1">
    <source>
        <dbReference type="Pfam" id="PF12728"/>
    </source>
</evidence>
<evidence type="ECO:0000313" key="3">
    <source>
        <dbReference type="Proteomes" id="UP000667802"/>
    </source>
</evidence>
<dbReference type="NCBIfam" id="TIGR01764">
    <property type="entry name" value="excise"/>
    <property type="match status" value="1"/>
</dbReference>
<dbReference type="AlphaFoldDB" id="A0AAP5I406"/>
<keyword evidence="3" id="KW-1185">Reference proteome</keyword>
<sequence length="144" mass="16350">MPKNLLVTIDTPAKPFGDRKRQSKQNYEKVTHQLVSADGTQIPISDDVFKVLLEIVPILEQGQATVTISPNSAEISTQQAADILNVSRPHLVKLLDNNEIPHTKTGTHRRIKVKDLMDYKEKKDTQCRQSLREMVEIMQETGLY</sequence>